<dbReference type="AlphaFoldDB" id="A0A8K0JX58"/>
<dbReference type="SUPFAM" id="SSF47694">
    <property type="entry name" value="Cytochrome c oxidase subunit h"/>
    <property type="match status" value="1"/>
</dbReference>
<name>A0A8K0JX58_LADFU</name>
<protein>
    <submittedName>
        <fullName evidence="5">Uncharacterized protein</fullName>
    </submittedName>
</protein>
<dbReference type="OrthoDB" id="16284at2759"/>
<dbReference type="EMBL" id="KZ308189">
    <property type="protein sequence ID" value="KAG8224267.1"/>
    <property type="molecule type" value="Genomic_DNA"/>
</dbReference>
<keyword evidence="4" id="KW-0812">Transmembrane</keyword>
<proteinExistence type="predicted"/>
<reference evidence="5" key="1">
    <citation type="submission" date="2013-04" db="EMBL/GenBank/DDBJ databases">
        <authorList>
            <person name="Qu J."/>
            <person name="Murali S.C."/>
            <person name="Bandaranaike D."/>
            <person name="Bellair M."/>
            <person name="Blankenburg K."/>
            <person name="Chao H."/>
            <person name="Dinh H."/>
            <person name="Doddapaneni H."/>
            <person name="Downs B."/>
            <person name="Dugan-Rocha S."/>
            <person name="Elkadiri S."/>
            <person name="Gnanaolivu R.D."/>
            <person name="Hernandez B."/>
            <person name="Javaid M."/>
            <person name="Jayaseelan J.C."/>
            <person name="Lee S."/>
            <person name="Li M."/>
            <person name="Ming W."/>
            <person name="Munidasa M."/>
            <person name="Muniz J."/>
            <person name="Nguyen L."/>
            <person name="Ongeri F."/>
            <person name="Osuji N."/>
            <person name="Pu L.-L."/>
            <person name="Puazo M."/>
            <person name="Qu C."/>
            <person name="Quiroz J."/>
            <person name="Raj R."/>
            <person name="Weissenberger G."/>
            <person name="Xin Y."/>
            <person name="Zou X."/>
            <person name="Han Y."/>
            <person name="Richards S."/>
            <person name="Worley K."/>
            <person name="Muzny D."/>
            <person name="Gibbs R."/>
        </authorList>
    </citation>
    <scope>NUCLEOTIDE SEQUENCE</scope>
    <source>
        <strain evidence="5">Sampled in the wild</strain>
    </source>
</reference>
<dbReference type="GO" id="GO:0008535">
    <property type="term" value="P:respiratory chain complex IV assembly"/>
    <property type="evidence" value="ECO:0007669"/>
    <property type="project" value="InterPro"/>
</dbReference>
<dbReference type="InterPro" id="IPR048280">
    <property type="entry name" value="COX6B-like"/>
</dbReference>
<evidence type="ECO:0000313" key="6">
    <source>
        <dbReference type="Proteomes" id="UP000792457"/>
    </source>
</evidence>
<dbReference type="Gene3D" id="1.10.10.140">
    <property type="entry name" value="Cytochrome c oxidase, subunit VIb"/>
    <property type="match status" value="1"/>
</dbReference>
<dbReference type="InterPro" id="IPR042289">
    <property type="entry name" value="COA6"/>
</dbReference>
<keyword evidence="4" id="KW-0472">Membrane</keyword>
<dbReference type="PANTHER" id="PTHR46690">
    <property type="entry name" value="CYTOCHROME C OXIDASE ASSEMBLY FACTOR 6 HOMOLOG"/>
    <property type="match status" value="1"/>
</dbReference>
<keyword evidence="4" id="KW-1133">Transmembrane helix</keyword>
<evidence type="ECO:0000256" key="1">
    <source>
        <dbReference type="ARBA" id="ARBA00004173"/>
    </source>
</evidence>
<evidence type="ECO:0000313" key="5">
    <source>
        <dbReference type="EMBL" id="KAG8224267.1"/>
    </source>
</evidence>
<dbReference type="Pfam" id="PF02297">
    <property type="entry name" value="COX6B"/>
    <property type="match status" value="1"/>
</dbReference>
<dbReference type="InterPro" id="IPR036549">
    <property type="entry name" value="CX6/COA6-like_sf"/>
</dbReference>
<keyword evidence="6" id="KW-1185">Reference proteome</keyword>
<dbReference type="GO" id="GO:0042775">
    <property type="term" value="P:mitochondrial ATP synthesis coupled electron transport"/>
    <property type="evidence" value="ECO:0007669"/>
    <property type="project" value="TreeGrafter"/>
</dbReference>
<sequence length="117" mass="13819">MLFLVNFFCYRSAAGHLSRGYEIWLAMSFPTKDERKKCWDARDRYWECLDGTAEEKEKCLELRKTYEKSCPSQWVKFLYSYSNYVVTEIVMTGYLIIFVGSMGAVVYLRLGGMFMYS</sequence>
<evidence type="ECO:0000256" key="3">
    <source>
        <dbReference type="ARBA" id="ARBA00023157"/>
    </source>
</evidence>
<dbReference type="PANTHER" id="PTHR46690:SF1">
    <property type="entry name" value="CYTOCHROME C OXIDASE ASSEMBLY FACTOR 6 HOMOLOG"/>
    <property type="match status" value="1"/>
</dbReference>
<evidence type="ECO:0000256" key="4">
    <source>
        <dbReference type="SAM" id="Phobius"/>
    </source>
</evidence>
<comment type="subcellular location">
    <subcellularLocation>
        <location evidence="1">Mitochondrion</location>
    </subcellularLocation>
</comment>
<reference evidence="5" key="2">
    <citation type="submission" date="2017-10" db="EMBL/GenBank/DDBJ databases">
        <title>Ladona fulva Genome sequencing and assembly.</title>
        <authorList>
            <person name="Murali S."/>
            <person name="Richards S."/>
            <person name="Bandaranaike D."/>
            <person name="Bellair M."/>
            <person name="Blankenburg K."/>
            <person name="Chao H."/>
            <person name="Dinh H."/>
            <person name="Doddapaneni H."/>
            <person name="Dugan-Rocha S."/>
            <person name="Elkadiri S."/>
            <person name="Gnanaolivu R."/>
            <person name="Hernandez B."/>
            <person name="Skinner E."/>
            <person name="Javaid M."/>
            <person name="Lee S."/>
            <person name="Li M."/>
            <person name="Ming W."/>
            <person name="Munidasa M."/>
            <person name="Muniz J."/>
            <person name="Nguyen L."/>
            <person name="Hughes D."/>
            <person name="Osuji N."/>
            <person name="Pu L.-L."/>
            <person name="Puazo M."/>
            <person name="Qu C."/>
            <person name="Quiroz J."/>
            <person name="Raj R."/>
            <person name="Weissenberger G."/>
            <person name="Xin Y."/>
            <person name="Zou X."/>
            <person name="Han Y."/>
            <person name="Worley K."/>
            <person name="Muzny D."/>
            <person name="Gibbs R."/>
        </authorList>
    </citation>
    <scope>NUCLEOTIDE SEQUENCE</scope>
    <source>
        <strain evidence="5">Sampled in the wild</strain>
    </source>
</reference>
<evidence type="ECO:0000256" key="2">
    <source>
        <dbReference type="ARBA" id="ARBA00023128"/>
    </source>
</evidence>
<accession>A0A8K0JX58</accession>
<gene>
    <name evidence="5" type="ORF">J437_LFUL001647</name>
</gene>
<comment type="caution">
    <text evidence="5">The sequence shown here is derived from an EMBL/GenBank/DDBJ whole genome shotgun (WGS) entry which is preliminary data.</text>
</comment>
<dbReference type="GO" id="GO:0005739">
    <property type="term" value="C:mitochondrion"/>
    <property type="evidence" value="ECO:0007669"/>
    <property type="project" value="UniProtKB-SubCell"/>
</dbReference>
<organism evidence="5 6">
    <name type="scientific">Ladona fulva</name>
    <name type="common">Scarce chaser dragonfly</name>
    <name type="synonym">Libellula fulva</name>
    <dbReference type="NCBI Taxonomy" id="123851"/>
    <lineage>
        <taxon>Eukaryota</taxon>
        <taxon>Metazoa</taxon>
        <taxon>Ecdysozoa</taxon>
        <taxon>Arthropoda</taxon>
        <taxon>Hexapoda</taxon>
        <taxon>Insecta</taxon>
        <taxon>Pterygota</taxon>
        <taxon>Palaeoptera</taxon>
        <taxon>Odonata</taxon>
        <taxon>Epiprocta</taxon>
        <taxon>Anisoptera</taxon>
        <taxon>Libelluloidea</taxon>
        <taxon>Libellulidae</taxon>
        <taxon>Ladona</taxon>
    </lineage>
</organism>
<feature type="transmembrane region" description="Helical" evidence="4">
    <location>
        <begin position="84"/>
        <end position="108"/>
    </location>
</feature>
<keyword evidence="3" id="KW-1015">Disulfide bond</keyword>
<keyword evidence="2" id="KW-0496">Mitochondrion</keyword>
<dbReference type="PROSITE" id="PS51808">
    <property type="entry name" value="CHCH"/>
    <property type="match status" value="1"/>
</dbReference>
<dbReference type="Proteomes" id="UP000792457">
    <property type="component" value="Unassembled WGS sequence"/>
</dbReference>